<protein>
    <submittedName>
        <fullName evidence="1">Uncharacterized protein</fullName>
    </submittedName>
</protein>
<evidence type="ECO:0000313" key="1">
    <source>
        <dbReference type="EMBL" id="CAB3779662.1"/>
    </source>
</evidence>
<dbReference type="Proteomes" id="UP000494252">
    <property type="component" value="Unassembled WGS sequence"/>
</dbReference>
<evidence type="ECO:0000313" key="2">
    <source>
        <dbReference type="Proteomes" id="UP000494252"/>
    </source>
</evidence>
<name>A0A6J5FJD7_9BURK</name>
<proteinExistence type="predicted"/>
<dbReference type="EMBL" id="CADIKI010000002">
    <property type="protein sequence ID" value="CAB3779662.1"/>
    <property type="molecule type" value="Genomic_DNA"/>
</dbReference>
<organism evidence="1 2">
    <name type="scientific">Paraburkholderia fynbosensis</name>
    <dbReference type="NCBI Taxonomy" id="1200993"/>
    <lineage>
        <taxon>Bacteria</taxon>
        <taxon>Pseudomonadati</taxon>
        <taxon>Pseudomonadota</taxon>
        <taxon>Betaproteobacteria</taxon>
        <taxon>Burkholderiales</taxon>
        <taxon>Burkholderiaceae</taxon>
        <taxon>Paraburkholderia</taxon>
    </lineage>
</organism>
<keyword evidence="2" id="KW-1185">Reference proteome</keyword>
<gene>
    <name evidence="1" type="ORF">LMG27177_00758</name>
</gene>
<sequence>MREPPPPHYPTRLEIAAHAPACAERKTQYDPAQPLRKVGSTAARQLSALARWAVKNSTH</sequence>
<dbReference type="AlphaFoldDB" id="A0A6J5FJD7"/>
<reference evidence="1 2" key="1">
    <citation type="submission" date="2020-04" db="EMBL/GenBank/DDBJ databases">
        <authorList>
            <person name="De Canck E."/>
        </authorList>
    </citation>
    <scope>NUCLEOTIDE SEQUENCE [LARGE SCALE GENOMIC DNA]</scope>
    <source>
        <strain evidence="1 2">LMG 27177</strain>
    </source>
</reference>
<accession>A0A6J5FJD7</accession>